<evidence type="ECO:0000256" key="1">
    <source>
        <dbReference type="SAM" id="Phobius"/>
    </source>
</evidence>
<sequence>MAIFTIFFSIVSVVSFLVTLPFIVVGFTELISVIPYIIAAIIVLSAIGFVVYLLNFASSAITQQFPAITKLAVSLTKNLWLSFVVLPLVGAVAIFLLALLISPFVFIVTSTDNPLLTLSLFGVFLFGCSYFAYKEYQNS</sequence>
<evidence type="ECO:0000313" key="2">
    <source>
        <dbReference type="EMBL" id="STO68894.1"/>
    </source>
</evidence>
<feature type="transmembrane region" description="Helical" evidence="1">
    <location>
        <begin position="33"/>
        <end position="58"/>
    </location>
</feature>
<name>A0AB38HB86_9PAST</name>
<gene>
    <name evidence="2" type="ORF">NCTC8540_01412</name>
</gene>
<dbReference type="Proteomes" id="UP000254496">
    <property type="component" value="Unassembled WGS sequence"/>
</dbReference>
<accession>A0AB38HB86</accession>
<keyword evidence="1" id="KW-0812">Transmembrane</keyword>
<comment type="caution">
    <text evidence="2">The sequence shown here is derived from an EMBL/GenBank/DDBJ whole genome shotgun (WGS) entry which is preliminary data.</text>
</comment>
<feature type="transmembrane region" description="Helical" evidence="1">
    <location>
        <begin position="114"/>
        <end position="133"/>
    </location>
</feature>
<feature type="transmembrane region" description="Helical" evidence="1">
    <location>
        <begin position="79"/>
        <end position="108"/>
    </location>
</feature>
<proteinExistence type="predicted"/>
<dbReference type="EMBL" id="UGHJ01000001">
    <property type="protein sequence ID" value="STO68894.1"/>
    <property type="molecule type" value="Genomic_DNA"/>
</dbReference>
<dbReference type="RefSeq" id="WP_115073108.1">
    <property type="nucleotide sequence ID" value="NZ_UGHE01000002.1"/>
</dbReference>
<protein>
    <submittedName>
        <fullName evidence="2">Uncharacterized protein</fullName>
    </submittedName>
</protein>
<evidence type="ECO:0000313" key="3">
    <source>
        <dbReference type="Proteomes" id="UP000254496"/>
    </source>
</evidence>
<dbReference type="AlphaFoldDB" id="A0AB38HB86"/>
<feature type="transmembrane region" description="Helical" evidence="1">
    <location>
        <begin position="7"/>
        <end position="27"/>
    </location>
</feature>
<organism evidence="2 3">
    <name type="scientific">Canicola haemoglobinophilus</name>
    <dbReference type="NCBI Taxonomy" id="733"/>
    <lineage>
        <taxon>Bacteria</taxon>
        <taxon>Pseudomonadati</taxon>
        <taxon>Pseudomonadota</taxon>
        <taxon>Gammaproteobacteria</taxon>
        <taxon>Pasteurellales</taxon>
        <taxon>Pasteurellaceae</taxon>
        <taxon>Canicola</taxon>
    </lineage>
</organism>
<reference evidence="2 3" key="1">
    <citation type="submission" date="2018-06" db="EMBL/GenBank/DDBJ databases">
        <authorList>
            <consortium name="Pathogen Informatics"/>
            <person name="Doyle S."/>
        </authorList>
    </citation>
    <scope>NUCLEOTIDE SEQUENCE [LARGE SCALE GENOMIC DNA]</scope>
    <source>
        <strain evidence="2 3">NCTC8540</strain>
    </source>
</reference>
<keyword evidence="1" id="KW-1133">Transmembrane helix</keyword>
<keyword evidence="1" id="KW-0472">Membrane</keyword>